<protein>
    <submittedName>
        <fullName evidence="3">Uncharacterized protein</fullName>
    </submittedName>
</protein>
<dbReference type="EMBL" id="JAODUP010001557">
    <property type="protein sequence ID" value="KAK2139917.1"/>
    <property type="molecule type" value="Genomic_DNA"/>
</dbReference>
<feature type="compositionally biased region" description="Low complexity" evidence="1">
    <location>
        <begin position="148"/>
        <end position="161"/>
    </location>
</feature>
<accession>A0AAD9IS10</accession>
<proteinExistence type="predicted"/>
<keyword evidence="2" id="KW-0472">Membrane</keyword>
<evidence type="ECO:0000313" key="3">
    <source>
        <dbReference type="EMBL" id="KAK2139917.1"/>
    </source>
</evidence>
<keyword evidence="4" id="KW-1185">Reference proteome</keyword>
<name>A0AAD9IS10_9ANNE</name>
<evidence type="ECO:0000256" key="1">
    <source>
        <dbReference type="SAM" id="MobiDB-lite"/>
    </source>
</evidence>
<evidence type="ECO:0000313" key="4">
    <source>
        <dbReference type="Proteomes" id="UP001208570"/>
    </source>
</evidence>
<keyword evidence="2" id="KW-1133">Transmembrane helix</keyword>
<evidence type="ECO:0000256" key="2">
    <source>
        <dbReference type="SAM" id="Phobius"/>
    </source>
</evidence>
<sequence>MWKTSAISGHIGVDMSSWIQRLTNILMFGLLFGIQISATSHDLMGFYMTPCAEGETVIRRFEIGILNHDRECVSGRKRCFGKRVVDDSASNDCRGTKPCFVLMSDYYFPRCPGLIDAECVIISYRCEGEEVDHWTEIITPLPPRSQATTTTTTSLSSTTTTHLKIGSDSNTTSKGLVVGISVLAIVMIVTLIIIIVVCMKRHKARQASKWPTTNISNPDYFASPKLDNGELRLNIPVKDRTAETPTAPSSTPTPTAPPAERNVYAMIRDNQGVVIPDDGAHYMTIDDNRHNNTNTSIHDNNSGSVSQDLSDSYKNEQQEYKNRNDKYNSDETEVHENVAYISVDNRQQLHH</sequence>
<feature type="transmembrane region" description="Helical" evidence="2">
    <location>
        <begin position="21"/>
        <end position="38"/>
    </location>
</feature>
<feature type="transmembrane region" description="Helical" evidence="2">
    <location>
        <begin position="176"/>
        <end position="199"/>
    </location>
</feature>
<gene>
    <name evidence="3" type="ORF">LSH36_1558g00036</name>
</gene>
<dbReference type="Proteomes" id="UP001208570">
    <property type="component" value="Unassembled WGS sequence"/>
</dbReference>
<organism evidence="3 4">
    <name type="scientific">Paralvinella palmiformis</name>
    <dbReference type="NCBI Taxonomy" id="53620"/>
    <lineage>
        <taxon>Eukaryota</taxon>
        <taxon>Metazoa</taxon>
        <taxon>Spiralia</taxon>
        <taxon>Lophotrochozoa</taxon>
        <taxon>Annelida</taxon>
        <taxon>Polychaeta</taxon>
        <taxon>Sedentaria</taxon>
        <taxon>Canalipalpata</taxon>
        <taxon>Terebellida</taxon>
        <taxon>Terebelliformia</taxon>
        <taxon>Alvinellidae</taxon>
        <taxon>Paralvinella</taxon>
    </lineage>
</organism>
<comment type="caution">
    <text evidence="3">The sequence shown here is derived from an EMBL/GenBank/DDBJ whole genome shotgun (WGS) entry which is preliminary data.</text>
</comment>
<feature type="compositionally biased region" description="Polar residues" evidence="1">
    <location>
        <begin position="291"/>
        <end position="310"/>
    </location>
</feature>
<feature type="compositionally biased region" description="Basic and acidic residues" evidence="1">
    <location>
        <begin position="311"/>
        <end position="332"/>
    </location>
</feature>
<feature type="compositionally biased region" description="Low complexity" evidence="1">
    <location>
        <begin position="243"/>
        <end position="253"/>
    </location>
</feature>
<feature type="region of interest" description="Disordered" evidence="1">
    <location>
        <begin position="142"/>
        <end position="163"/>
    </location>
</feature>
<feature type="region of interest" description="Disordered" evidence="1">
    <location>
        <begin position="239"/>
        <end position="259"/>
    </location>
</feature>
<dbReference type="AlphaFoldDB" id="A0AAD9IS10"/>
<feature type="region of interest" description="Disordered" evidence="1">
    <location>
        <begin position="285"/>
        <end position="332"/>
    </location>
</feature>
<reference evidence="3" key="1">
    <citation type="journal article" date="2023" name="Mol. Biol. Evol.">
        <title>Third-Generation Sequencing Reveals the Adaptive Role of the Epigenome in Three Deep-Sea Polychaetes.</title>
        <authorList>
            <person name="Perez M."/>
            <person name="Aroh O."/>
            <person name="Sun Y."/>
            <person name="Lan Y."/>
            <person name="Juniper S.K."/>
            <person name="Young C.R."/>
            <person name="Angers B."/>
            <person name="Qian P.Y."/>
        </authorList>
    </citation>
    <scope>NUCLEOTIDE SEQUENCE</scope>
    <source>
        <strain evidence="3">P08H-3</strain>
    </source>
</reference>
<keyword evidence="2" id="KW-0812">Transmembrane</keyword>